<keyword evidence="1" id="KW-0285">Flavoprotein</keyword>
<dbReference type="EMBL" id="BAABCM010000001">
    <property type="protein sequence ID" value="GAA3791945.1"/>
    <property type="molecule type" value="Genomic_DNA"/>
</dbReference>
<comment type="caution">
    <text evidence="5">The sequence shown here is derived from an EMBL/GenBank/DDBJ whole genome shotgun (WGS) entry which is preliminary data.</text>
</comment>
<evidence type="ECO:0000259" key="3">
    <source>
        <dbReference type="Pfam" id="PF00890"/>
    </source>
</evidence>
<dbReference type="PRINTS" id="PR00411">
    <property type="entry name" value="PNDRDTASEI"/>
</dbReference>
<dbReference type="InterPro" id="IPR030664">
    <property type="entry name" value="SdhA/FrdA/AprA"/>
</dbReference>
<keyword evidence="2" id="KW-0560">Oxidoreductase</keyword>
<evidence type="ECO:0000256" key="2">
    <source>
        <dbReference type="ARBA" id="ARBA00023002"/>
    </source>
</evidence>
<dbReference type="PANTHER" id="PTHR11632:SF73">
    <property type="entry name" value="BLR3196 PROTEIN"/>
    <property type="match status" value="1"/>
</dbReference>
<dbReference type="InterPro" id="IPR036188">
    <property type="entry name" value="FAD/NAD-bd_sf"/>
</dbReference>
<evidence type="ECO:0000256" key="1">
    <source>
        <dbReference type="ARBA" id="ARBA00022630"/>
    </source>
</evidence>
<dbReference type="PANTHER" id="PTHR11632">
    <property type="entry name" value="SUCCINATE DEHYDROGENASE 2 FLAVOPROTEIN SUBUNIT"/>
    <property type="match status" value="1"/>
</dbReference>
<dbReference type="InterPro" id="IPR037099">
    <property type="entry name" value="Fum_R/Succ_DH_flav-like_C_sf"/>
</dbReference>
<dbReference type="PRINTS" id="PR00368">
    <property type="entry name" value="FADPNR"/>
</dbReference>
<dbReference type="InterPro" id="IPR003953">
    <property type="entry name" value="FAD-dep_OxRdtase_2_FAD-bd"/>
</dbReference>
<name>A0ABP7HJD0_9PSEU</name>
<feature type="domain" description="FAD-dependent oxidoreductase 2 FAD-binding" evidence="3">
    <location>
        <begin position="15"/>
        <end position="222"/>
    </location>
</feature>
<organism evidence="5 6">
    <name type="scientific">Amycolatopsis tucumanensis</name>
    <dbReference type="NCBI Taxonomy" id="401106"/>
    <lineage>
        <taxon>Bacteria</taxon>
        <taxon>Bacillati</taxon>
        <taxon>Actinomycetota</taxon>
        <taxon>Actinomycetes</taxon>
        <taxon>Pseudonocardiales</taxon>
        <taxon>Pseudonocardiaceae</taxon>
        <taxon>Amycolatopsis</taxon>
    </lineage>
</organism>
<dbReference type="Pfam" id="PF00890">
    <property type="entry name" value="FAD_binding_2"/>
    <property type="match status" value="1"/>
</dbReference>
<proteinExistence type="predicted"/>
<dbReference type="Pfam" id="PF02910">
    <property type="entry name" value="Succ_DH_flav_C"/>
    <property type="match status" value="1"/>
</dbReference>
<dbReference type="SUPFAM" id="SSF46977">
    <property type="entry name" value="Succinate dehydrogenase/fumarate reductase flavoprotein C-terminal domain"/>
    <property type="match status" value="1"/>
</dbReference>
<dbReference type="InterPro" id="IPR015939">
    <property type="entry name" value="Fum_Rdtase/Succ_DH_flav-like_C"/>
</dbReference>
<sequence length="524" mass="55312">MPRTRRPTAVPAEVDVLVLGGGPAGTWAALAAAARGVRVALADKGYCGTSGSAAAGGNNLWYLPPDRAARDRAIAAREAAAGGLTERSWMVRILERTWEAVGELAEWGYPFPVTDSGEQYRGSLQGPEYLRLMRRQVKRAGVVILDHSPATELLTDPEGVVTGAAGIRRQQGGARWEIRAGAVVLATGGCAFLSGALGLNVDTGDGALMAAEAGAELSGMEFSCQYGIAPAFGAQTKGLMYQFATFTDADGGELPSSMPASSGVALQRAALRGPVYARLDKAGPEVRSAMRWSQPNFFLPLDKMGIDPFTERFEVRFVLEGTVRGTGGLRVTDEGCATTVPGLFVAGDAASRELVTGAVTGGGSHNGSWAISSGGWAGDAAARFAAARPPGRSPLTARGQAGLRPRGRAGIRHQEVVATVQEHVLPLARNRFRTERGLRESLSVLDDLWRTAADGLAPDGVHGRQTAAMLAHARWMYASALSRRESRGLQIRDDAPYTDPACTHRIRSGGLDEVWTAPEEVRTA</sequence>
<gene>
    <name evidence="5" type="ORF">GCM10022380_05740</name>
</gene>
<dbReference type="RefSeq" id="WP_272883182.1">
    <property type="nucleotide sequence ID" value="NZ_BAABCM010000001.1"/>
</dbReference>
<dbReference type="Gene3D" id="1.20.58.100">
    <property type="entry name" value="Fumarate reductase/succinate dehydrogenase flavoprotein-like, C-terminal domain"/>
    <property type="match status" value="1"/>
</dbReference>
<dbReference type="Gene3D" id="3.50.50.60">
    <property type="entry name" value="FAD/NAD(P)-binding domain"/>
    <property type="match status" value="1"/>
</dbReference>
<evidence type="ECO:0000259" key="4">
    <source>
        <dbReference type="Pfam" id="PF02910"/>
    </source>
</evidence>
<accession>A0ABP7HJD0</accession>
<protein>
    <submittedName>
        <fullName evidence="5">FAD-binding protein</fullName>
    </submittedName>
</protein>
<dbReference type="SUPFAM" id="SSF51905">
    <property type="entry name" value="FAD/NAD(P)-binding domain"/>
    <property type="match status" value="1"/>
</dbReference>
<dbReference type="Proteomes" id="UP001501624">
    <property type="component" value="Unassembled WGS sequence"/>
</dbReference>
<evidence type="ECO:0000313" key="6">
    <source>
        <dbReference type="Proteomes" id="UP001501624"/>
    </source>
</evidence>
<keyword evidence="6" id="KW-1185">Reference proteome</keyword>
<reference evidence="6" key="1">
    <citation type="journal article" date="2019" name="Int. J. Syst. Evol. Microbiol.">
        <title>The Global Catalogue of Microorganisms (GCM) 10K type strain sequencing project: providing services to taxonomists for standard genome sequencing and annotation.</title>
        <authorList>
            <consortium name="The Broad Institute Genomics Platform"/>
            <consortium name="The Broad Institute Genome Sequencing Center for Infectious Disease"/>
            <person name="Wu L."/>
            <person name="Ma J."/>
        </authorList>
    </citation>
    <scope>NUCLEOTIDE SEQUENCE [LARGE SCALE GENOMIC DNA]</scope>
    <source>
        <strain evidence="6">JCM 17017</strain>
    </source>
</reference>
<evidence type="ECO:0000313" key="5">
    <source>
        <dbReference type="EMBL" id="GAA3791945.1"/>
    </source>
</evidence>
<feature type="domain" description="Fumarate reductase/succinate dehydrogenase flavoprotein-like C-terminal" evidence="4">
    <location>
        <begin position="432"/>
        <end position="499"/>
    </location>
</feature>